<dbReference type="GO" id="GO:0006508">
    <property type="term" value="P:proteolysis"/>
    <property type="evidence" value="ECO:0007669"/>
    <property type="project" value="UniProtKB-KW"/>
</dbReference>
<protein>
    <submittedName>
        <fullName evidence="8">Dipeptidyl aminopeptidase/acylaminoacyl peptidase</fullName>
    </submittedName>
</protein>
<accession>A0A285R218</accession>
<feature type="chain" id="PRO_5013126293" evidence="6">
    <location>
        <begin position="21"/>
        <end position="687"/>
    </location>
</feature>
<dbReference type="AlphaFoldDB" id="A0A285R218"/>
<dbReference type="OrthoDB" id="1094230at2"/>
<keyword evidence="9" id="KW-1185">Reference proteome</keyword>
<keyword evidence="5" id="KW-0720">Serine protease</keyword>
<dbReference type="GO" id="GO:0004177">
    <property type="term" value="F:aminopeptidase activity"/>
    <property type="evidence" value="ECO:0007669"/>
    <property type="project" value="UniProtKB-KW"/>
</dbReference>
<name>A0A285R218_9SPHN</name>
<proteinExistence type="inferred from homology"/>
<dbReference type="SUPFAM" id="SSF82171">
    <property type="entry name" value="DPP6 N-terminal domain-like"/>
    <property type="match status" value="1"/>
</dbReference>
<keyword evidence="3 6" id="KW-0732">Signal</keyword>
<evidence type="ECO:0000313" key="8">
    <source>
        <dbReference type="EMBL" id="SOB88131.1"/>
    </source>
</evidence>
<dbReference type="PANTHER" id="PTHR42776:SF13">
    <property type="entry name" value="DIPEPTIDYL-PEPTIDASE 5"/>
    <property type="match status" value="1"/>
</dbReference>
<dbReference type="InterPro" id="IPR029058">
    <property type="entry name" value="AB_hydrolase_fold"/>
</dbReference>
<dbReference type="PANTHER" id="PTHR42776">
    <property type="entry name" value="SERINE PEPTIDASE S9 FAMILY MEMBER"/>
    <property type="match status" value="1"/>
</dbReference>
<evidence type="ECO:0000256" key="3">
    <source>
        <dbReference type="ARBA" id="ARBA00022729"/>
    </source>
</evidence>
<keyword evidence="2" id="KW-0645">Protease</keyword>
<evidence type="ECO:0000256" key="4">
    <source>
        <dbReference type="ARBA" id="ARBA00022801"/>
    </source>
</evidence>
<dbReference type="Pfam" id="PF00326">
    <property type="entry name" value="Peptidase_S9"/>
    <property type="match status" value="1"/>
</dbReference>
<dbReference type="InterPro" id="IPR011659">
    <property type="entry name" value="WD40"/>
</dbReference>
<dbReference type="InterPro" id="IPR011042">
    <property type="entry name" value="6-blade_b-propeller_TolB-like"/>
</dbReference>
<evidence type="ECO:0000256" key="5">
    <source>
        <dbReference type="ARBA" id="ARBA00022825"/>
    </source>
</evidence>
<dbReference type="InterPro" id="IPR001375">
    <property type="entry name" value="Peptidase_S9_cat"/>
</dbReference>
<dbReference type="Proteomes" id="UP000219494">
    <property type="component" value="Unassembled WGS sequence"/>
</dbReference>
<evidence type="ECO:0000256" key="2">
    <source>
        <dbReference type="ARBA" id="ARBA00022670"/>
    </source>
</evidence>
<comment type="similarity">
    <text evidence="1">Belongs to the peptidase S9C family.</text>
</comment>
<feature type="domain" description="Peptidase S9 prolyl oligopeptidase catalytic" evidence="7">
    <location>
        <begin position="468"/>
        <end position="678"/>
    </location>
</feature>
<evidence type="ECO:0000256" key="6">
    <source>
        <dbReference type="SAM" id="SignalP"/>
    </source>
</evidence>
<organism evidence="8 9">
    <name type="scientific">Sphingomonas guangdongensis</name>
    <dbReference type="NCBI Taxonomy" id="1141890"/>
    <lineage>
        <taxon>Bacteria</taxon>
        <taxon>Pseudomonadati</taxon>
        <taxon>Pseudomonadota</taxon>
        <taxon>Alphaproteobacteria</taxon>
        <taxon>Sphingomonadales</taxon>
        <taxon>Sphingomonadaceae</taxon>
        <taxon>Sphingomonas</taxon>
    </lineage>
</organism>
<keyword evidence="4" id="KW-0378">Hydrolase</keyword>
<dbReference type="RefSeq" id="WP_097064929.1">
    <property type="nucleotide sequence ID" value="NZ_OBMI01000003.1"/>
</dbReference>
<dbReference type="FunFam" id="3.40.50.1820:FF:000028">
    <property type="entry name" value="S9 family peptidase"/>
    <property type="match status" value="1"/>
</dbReference>
<feature type="signal peptide" evidence="6">
    <location>
        <begin position="1"/>
        <end position="20"/>
    </location>
</feature>
<keyword evidence="8" id="KW-0031">Aminopeptidase</keyword>
<gene>
    <name evidence="8" type="ORF">SAMN06297144_3272</name>
</gene>
<evidence type="ECO:0000313" key="9">
    <source>
        <dbReference type="Proteomes" id="UP000219494"/>
    </source>
</evidence>
<dbReference type="Gene3D" id="3.40.50.1820">
    <property type="entry name" value="alpha/beta hydrolase"/>
    <property type="match status" value="1"/>
</dbReference>
<dbReference type="Pfam" id="PF07676">
    <property type="entry name" value="PD40"/>
    <property type="match status" value="3"/>
</dbReference>
<dbReference type="EMBL" id="OBMI01000003">
    <property type="protein sequence ID" value="SOB88131.1"/>
    <property type="molecule type" value="Genomic_DNA"/>
</dbReference>
<sequence length="687" mass="74475">MKSLFWAAAGLSLAAVPAAARTLTIKDVTTLSRVGAPAVSKDGRWLVWQQRETDLANNRGRFDLWRLDLRTRNAAPQKLAAEAEVNETAPEIGSDGTVYFLSDKGGDDNVWSVPLAGGAARQVTSIPGGIGGFRVAPTLDKLLVFADRKPGAPSLEQPQVKRDPNVGSARIYDQLFVRHWDAWATGDRSQIFVLPLAGGVASGWGTPIVGQLAGDTPSKPFGGTEEIAWSADGRTVYFALREAGRIEATSTNLDIFAAPADGSAAPTNLSADNDATDTFPSVSPDGRWLAWAAMKRAGYEADKLTVMLRNLATGEVRALTEAWDRSASSIAWAPDSRTIYVTADDTGEAPLFGVDVTSGKVTRLTQEGHVSMVAPTAGGVVFASNSLVAPDDFWMARGRGKPVQLTRVNAAKLAGIEWPEVNHFSFTGANGDKVWGYALKPAGLAAGAKAPVAFIIHGGPQGSMSNGWSYRWNPALFTGAGYATVFVDFHGSTGYGQAFTDAIRNNWGGWPLEDLQKGLAAAGERFAWADTGNACALGASYGGYMVNWIAGNWADRFKCLVQHDGVFDARAMAYETEELWFDEWEHGGKAYFEDPAAFERWNPVNHVAQWRSPMLVITGERDFRIPYTQGLATFTALQRREIPSRLIVFPDENHWVLKPRNSRQWYGEVLGWLGRWTGRAASSLRPE</sequence>
<dbReference type="SUPFAM" id="SSF53474">
    <property type="entry name" value="alpha/beta-Hydrolases"/>
    <property type="match status" value="1"/>
</dbReference>
<dbReference type="GO" id="GO:0004252">
    <property type="term" value="F:serine-type endopeptidase activity"/>
    <property type="evidence" value="ECO:0007669"/>
    <property type="project" value="TreeGrafter"/>
</dbReference>
<dbReference type="Gene3D" id="2.120.10.30">
    <property type="entry name" value="TolB, C-terminal domain"/>
    <property type="match status" value="2"/>
</dbReference>
<reference evidence="8 9" key="1">
    <citation type="submission" date="2017-07" db="EMBL/GenBank/DDBJ databases">
        <authorList>
            <person name="Sun Z.S."/>
            <person name="Albrecht U."/>
            <person name="Echele G."/>
            <person name="Lee C.C."/>
        </authorList>
    </citation>
    <scope>NUCLEOTIDE SEQUENCE [LARGE SCALE GENOMIC DNA]</scope>
    <source>
        <strain evidence="8 9">CGMCC 1.12672</strain>
    </source>
</reference>
<evidence type="ECO:0000256" key="1">
    <source>
        <dbReference type="ARBA" id="ARBA00010040"/>
    </source>
</evidence>
<evidence type="ECO:0000259" key="7">
    <source>
        <dbReference type="Pfam" id="PF00326"/>
    </source>
</evidence>